<evidence type="ECO:0000313" key="8">
    <source>
        <dbReference type="Proteomes" id="UP000242188"/>
    </source>
</evidence>
<comment type="subcellular location">
    <subcellularLocation>
        <location evidence="1">Membrane</location>
        <topology evidence="1">Multi-pass membrane protein</topology>
    </subcellularLocation>
</comment>
<organism evidence="7 8">
    <name type="scientific">Mizuhopecten yessoensis</name>
    <name type="common">Japanese scallop</name>
    <name type="synonym">Patinopecten yessoensis</name>
    <dbReference type="NCBI Taxonomy" id="6573"/>
    <lineage>
        <taxon>Eukaryota</taxon>
        <taxon>Metazoa</taxon>
        <taxon>Spiralia</taxon>
        <taxon>Lophotrochozoa</taxon>
        <taxon>Mollusca</taxon>
        <taxon>Bivalvia</taxon>
        <taxon>Autobranchia</taxon>
        <taxon>Pteriomorphia</taxon>
        <taxon>Pectinida</taxon>
        <taxon>Pectinoidea</taxon>
        <taxon>Pectinidae</taxon>
        <taxon>Mizuhopecten</taxon>
    </lineage>
</organism>
<comment type="caution">
    <text evidence="7">The sequence shown here is derived from an EMBL/GenBank/DDBJ whole genome shotgun (WGS) entry which is preliminary data.</text>
</comment>
<dbReference type="InterPro" id="IPR036259">
    <property type="entry name" value="MFS_trans_sf"/>
</dbReference>
<dbReference type="OrthoDB" id="3026777at2759"/>
<dbReference type="SUPFAM" id="SSF103473">
    <property type="entry name" value="MFS general substrate transporter"/>
    <property type="match status" value="1"/>
</dbReference>
<feature type="domain" description="Major facilitator superfamily (MFS) profile" evidence="6">
    <location>
        <begin position="1"/>
        <end position="224"/>
    </location>
</feature>
<dbReference type="GO" id="GO:0016020">
    <property type="term" value="C:membrane"/>
    <property type="evidence" value="ECO:0007669"/>
    <property type="project" value="UniProtKB-SubCell"/>
</dbReference>
<gene>
    <name evidence="7" type="ORF">KP79_PYT10124</name>
</gene>
<keyword evidence="8" id="KW-1185">Reference proteome</keyword>
<name>A0A210QE99_MIZYE</name>
<dbReference type="PROSITE" id="PS50850">
    <property type="entry name" value="MFS"/>
    <property type="match status" value="1"/>
</dbReference>
<dbReference type="AlphaFoldDB" id="A0A210QE99"/>
<protein>
    <submittedName>
        <fullName evidence="7">Proton-coupled folate transporter</fullName>
    </submittedName>
</protein>
<feature type="transmembrane region" description="Helical" evidence="5">
    <location>
        <begin position="89"/>
        <end position="109"/>
    </location>
</feature>
<proteinExistence type="predicted"/>
<evidence type="ECO:0000256" key="4">
    <source>
        <dbReference type="ARBA" id="ARBA00023136"/>
    </source>
</evidence>
<evidence type="ECO:0000256" key="1">
    <source>
        <dbReference type="ARBA" id="ARBA00004141"/>
    </source>
</evidence>
<evidence type="ECO:0000256" key="5">
    <source>
        <dbReference type="SAM" id="Phobius"/>
    </source>
</evidence>
<feature type="transmembrane region" description="Helical" evidence="5">
    <location>
        <begin position="183"/>
        <end position="203"/>
    </location>
</feature>
<dbReference type="PANTHER" id="PTHR23507">
    <property type="entry name" value="ZGC:174356"/>
    <property type="match status" value="1"/>
</dbReference>
<evidence type="ECO:0000259" key="6">
    <source>
        <dbReference type="PROSITE" id="PS50850"/>
    </source>
</evidence>
<dbReference type="Gene3D" id="1.20.1250.20">
    <property type="entry name" value="MFS general substrate transporter like domains"/>
    <property type="match status" value="1"/>
</dbReference>
<evidence type="ECO:0000256" key="2">
    <source>
        <dbReference type="ARBA" id="ARBA00022692"/>
    </source>
</evidence>
<dbReference type="EMBL" id="NEDP02004057">
    <property type="protein sequence ID" value="OWF47008.1"/>
    <property type="molecule type" value="Genomic_DNA"/>
</dbReference>
<dbReference type="InterPro" id="IPR011701">
    <property type="entry name" value="MFS"/>
</dbReference>
<dbReference type="GO" id="GO:0022857">
    <property type="term" value="F:transmembrane transporter activity"/>
    <property type="evidence" value="ECO:0007669"/>
    <property type="project" value="InterPro"/>
</dbReference>
<sequence>MLSLTYSFVLAHLVIVQYVYAYIHKAYYPNVSFSTNESGCQLNTTSRLYHDQQNVQKMTSQFNIYAELAKGIFGIFFYGSLSDKYGRKIFLFVPVIGNMLNCVLTSVGIYLNWNIYIFIIFFFIDGCGGSWGLAISIVMSIVADVTVPGKTRMFVIAMTELSLGLGIVIGSFTSGFIIEAEGFMSALLISSCCFGPSIPVIGFRTRNVKQDKRSTKKIRNSTCC</sequence>
<keyword evidence="4 5" id="KW-0472">Membrane</keyword>
<dbReference type="PANTHER" id="PTHR23507:SF1">
    <property type="entry name" value="FI18259P1-RELATED"/>
    <property type="match status" value="1"/>
</dbReference>
<feature type="transmembrane region" description="Helical" evidence="5">
    <location>
        <begin position="154"/>
        <end position="177"/>
    </location>
</feature>
<keyword evidence="3 5" id="KW-1133">Transmembrane helix</keyword>
<dbReference type="Proteomes" id="UP000242188">
    <property type="component" value="Unassembled WGS sequence"/>
</dbReference>
<feature type="transmembrane region" description="Helical" evidence="5">
    <location>
        <begin position="115"/>
        <end position="142"/>
    </location>
</feature>
<feature type="transmembrane region" description="Helical" evidence="5">
    <location>
        <begin position="6"/>
        <end position="23"/>
    </location>
</feature>
<dbReference type="InterPro" id="IPR020846">
    <property type="entry name" value="MFS_dom"/>
</dbReference>
<evidence type="ECO:0000256" key="3">
    <source>
        <dbReference type="ARBA" id="ARBA00022989"/>
    </source>
</evidence>
<evidence type="ECO:0000313" key="7">
    <source>
        <dbReference type="EMBL" id="OWF47008.1"/>
    </source>
</evidence>
<keyword evidence="2 5" id="KW-0812">Transmembrane</keyword>
<accession>A0A210QE99</accession>
<reference evidence="7 8" key="1">
    <citation type="journal article" date="2017" name="Nat. Ecol. Evol.">
        <title>Scallop genome provides insights into evolution of bilaterian karyotype and development.</title>
        <authorList>
            <person name="Wang S."/>
            <person name="Zhang J."/>
            <person name="Jiao W."/>
            <person name="Li J."/>
            <person name="Xun X."/>
            <person name="Sun Y."/>
            <person name="Guo X."/>
            <person name="Huan P."/>
            <person name="Dong B."/>
            <person name="Zhang L."/>
            <person name="Hu X."/>
            <person name="Sun X."/>
            <person name="Wang J."/>
            <person name="Zhao C."/>
            <person name="Wang Y."/>
            <person name="Wang D."/>
            <person name="Huang X."/>
            <person name="Wang R."/>
            <person name="Lv J."/>
            <person name="Li Y."/>
            <person name="Zhang Z."/>
            <person name="Liu B."/>
            <person name="Lu W."/>
            <person name="Hui Y."/>
            <person name="Liang J."/>
            <person name="Zhou Z."/>
            <person name="Hou R."/>
            <person name="Li X."/>
            <person name="Liu Y."/>
            <person name="Li H."/>
            <person name="Ning X."/>
            <person name="Lin Y."/>
            <person name="Zhao L."/>
            <person name="Xing Q."/>
            <person name="Dou J."/>
            <person name="Li Y."/>
            <person name="Mao J."/>
            <person name="Guo H."/>
            <person name="Dou H."/>
            <person name="Li T."/>
            <person name="Mu C."/>
            <person name="Jiang W."/>
            <person name="Fu Q."/>
            <person name="Fu X."/>
            <person name="Miao Y."/>
            <person name="Liu J."/>
            <person name="Yu Q."/>
            <person name="Li R."/>
            <person name="Liao H."/>
            <person name="Li X."/>
            <person name="Kong Y."/>
            <person name="Jiang Z."/>
            <person name="Chourrout D."/>
            <person name="Li R."/>
            <person name="Bao Z."/>
        </authorList>
    </citation>
    <scope>NUCLEOTIDE SEQUENCE [LARGE SCALE GENOMIC DNA]</scope>
    <source>
        <strain evidence="7 8">PY_sf001</strain>
    </source>
</reference>
<dbReference type="Pfam" id="PF07690">
    <property type="entry name" value="MFS_1"/>
    <property type="match status" value="1"/>
</dbReference>